<evidence type="ECO:0000256" key="6">
    <source>
        <dbReference type="ARBA" id="ARBA00022833"/>
    </source>
</evidence>
<dbReference type="InterPro" id="IPR007308">
    <property type="entry name" value="Rtr1/RPAP2_dom"/>
</dbReference>
<dbReference type="GO" id="GO:0005737">
    <property type="term" value="C:cytoplasm"/>
    <property type="evidence" value="ECO:0007669"/>
    <property type="project" value="TreeGrafter"/>
</dbReference>
<keyword evidence="3 12" id="KW-0479">Metal-binding</keyword>
<dbReference type="Gene3D" id="1.25.40.820">
    <property type="match status" value="1"/>
</dbReference>
<dbReference type="PROSITE" id="PS51479">
    <property type="entry name" value="ZF_RTR1"/>
    <property type="match status" value="1"/>
</dbReference>
<evidence type="ECO:0000313" key="16">
    <source>
        <dbReference type="Proteomes" id="UP000663879"/>
    </source>
</evidence>
<dbReference type="Pfam" id="PF04181">
    <property type="entry name" value="RPAP2_Rtr1"/>
    <property type="match status" value="1"/>
</dbReference>
<dbReference type="AlphaFoldDB" id="A0A813M6F0"/>
<evidence type="ECO:0000256" key="10">
    <source>
        <dbReference type="ARBA" id="ARBA00048336"/>
    </source>
</evidence>
<keyword evidence="4 12" id="KW-0863">Zinc-finger</keyword>
<proteinExistence type="inferred from homology"/>
<reference evidence="15" key="1">
    <citation type="submission" date="2021-02" db="EMBL/GenBank/DDBJ databases">
        <authorList>
            <person name="Nowell W R."/>
        </authorList>
    </citation>
    <scope>NUCLEOTIDE SEQUENCE</scope>
    <source>
        <strain evidence="15">Ploen Becks lab</strain>
    </source>
</reference>
<evidence type="ECO:0000259" key="14">
    <source>
        <dbReference type="PROSITE" id="PS51479"/>
    </source>
</evidence>
<dbReference type="Proteomes" id="UP000663879">
    <property type="component" value="Unassembled WGS sequence"/>
</dbReference>
<comment type="function">
    <text evidence="12">Putative RNA polymerase II subunit B1 C-terminal domain (CTD) phosphatase involved in RNA polymerase II transcription regulation.</text>
</comment>
<dbReference type="GO" id="GO:0043175">
    <property type="term" value="F:RNA polymerase core enzyme binding"/>
    <property type="evidence" value="ECO:0007669"/>
    <property type="project" value="UniProtKB-UniRule"/>
</dbReference>
<organism evidence="15 16">
    <name type="scientific">Brachionus calyciflorus</name>
    <dbReference type="NCBI Taxonomy" id="104777"/>
    <lineage>
        <taxon>Eukaryota</taxon>
        <taxon>Metazoa</taxon>
        <taxon>Spiralia</taxon>
        <taxon>Gnathifera</taxon>
        <taxon>Rotifera</taxon>
        <taxon>Eurotatoria</taxon>
        <taxon>Monogononta</taxon>
        <taxon>Pseudotrocha</taxon>
        <taxon>Ploima</taxon>
        <taxon>Brachionidae</taxon>
        <taxon>Brachionus</taxon>
    </lineage>
</organism>
<evidence type="ECO:0000256" key="1">
    <source>
        <dbReference type="ARBA" id="ARBA00004123"/>
    </source>
</evidence>
<evidence type="ECO:0000256" key="3">
    <source>
        <dbReference type="ARBA" id="ARBA00022723"/>
    </source>
</evidence>
<dbReference type="GO" id="GO:0008420">
    <property type="term" value="F:RNA polymerase II CTD heptapeptide repeat phosphatase activity"/>
    <property type="evidence" value="ECO:0007669"/>
    <property type="project" value="UniProtKB-UniRule"/>
</dbReference>
<protein>
    <recommendedName>
        <fullName evidence="12">RNA polymerase II subunit B1 CTD phosphatase RPAP2 homolog</fullName>
        <ecNumber evidence="12">3.1.3.16</ecNumber>
    </recommendedName>
</protein>
<feature type="region of interest" description="Disordered" evidence="13">
    <location>
        <begin position="388"/>
        <end position="407"/>
    </location>
</feature>
<keyword evidence="16" id="KW-1185">Reference proteome</keyword>
<gene>
    <name evidence="15" type="ORF">OXX778_LOCUS1110</name>
</gene>
<comment type="catalytic activity">
    <reaction evidence="9 12">
        <text>O-phospho-L-seryl-[protein] + H2O = L-seryl-[protein] + phosphate</text>
        <dbReference type="Rhea" id="RHEA:20629"/>
        <dbReference type="Rhea" id="RHEA-COMP:9863"/>
        <dbReference type="Rhea" id="RHEA-COMP:11604"/>
        <dbReference type="ChEBI" id="CHEBI:15377"/>
        <dbReference type="ChEBI" id="CHEBI:29999"/>
        <dbReference type="ChEBI" id="CHEBI:43474"/>
        <dbReference type="ChEBI" id="CHEBI:83421"/>
        <dbReference type="EC" id="3.1.3.16"/>
    </reaction>
</comment>
<evidence type="ECO:0000313" key="15">
    <source>
        <dbReference type="EMBL" id="CAF0711492.1"/>
    </source>
</evidence>
<dbReference type="EMBL" id="CAJNOC010000065">
    <property type="protein sequence ID" value="CAF0711492.1"/>
    <property type="molecule type" value="Genomic_DNA"/>
</dbReference>
<keyword evidence="5 12" id="KW-0378">Hydrolase</keyword>
<dbReference type="PANTHER" id="PTHR14732:SF0">
    <property type="entry name" value="RNA POLYMERASE II SUBUNIT B1 CTD PHOSPHATASE RPAP2-RELATED"/>
    <property type="match status" value="1"/>
</dbReference>
<name>A0A813M6F0_9BILA</name>
<comment type="similarity">
    <text evidence="2 11 12">Belongs to the RPAP2 family.</text>
</comment>
<dbReference type="PANTHER" id="PTHR14732">
    <property type="entry name" value="RNA POLYMERASE II SUBUNIT B1 CTD PHOSPHATASE RPAP2-RELATED"/>
    <property type="match status" value="1"/>
</dbReference>
<sequence>MDKKLQEKQFYLNNAEKIVSKLSSETLSEKETAQLIKQIEPYHYEEIVEERFVSKLCGYPCCANELTNIPTKKYQISTKLNKVFDLSDRKRYCSTECYQSSKYIEAQISTIPVWLRNTPEFLKNEGAQEIKFWSSTIKQKSQKPIQKPIQQKLVKDIKKETEKPEVINNLTSEIENELKQIERDWVEKFKLKQEAEPSALIVSKNKNEQVTKEKFDEQESKLDADLKERSELLKKKFIESMEIHKKPSDFSNLKQIFLFEIKKEDQVINLGQGKTKFEICEKNLSQLYFIEYIIQRIRELISIRTKNYLLQKESKDKPTVNEEREREEYLEACDKLVSKKTAFFSDIDYGTGPSEFSLNKTEISKSDNGEEEMLAKLKGFEDIIQESSKEGKIEGQKESSNQREFEYDQEAKKPLPDFAKLKEEALKQQLRIKEFFSGKPMKKETQEATVIDENEHNTEYNQNLIFKIKETDEEIVRVLPTVDSKSQSEIRRKIFYDKLIKYLEQLLKFSEFNFTAISTTLKNHFKNFVFSLNLTNENIIFTTNEWPIVSLFILKILSMKKGIVNNTFERLVKQDKLIETILSSFKLDQNKLELIAEMVINN</sequence>
<evidence type="ECO:0000256" key="5">
    <source>
        <dbReference type="ARBA" id="ARBA00022801"/>
    </source>
</evidence>
<comment type="subcellular location">
    <subcellularLocation>
        <location evidence="1 12">Nucleus</location>
    </subcellularLocation>
</comment>
<evidence type="ECO:0000256" key="11">
    <source>
        <dbReference type="PROSITE-ProRule" id="PRU00812"/>
    </source>
</evidence>
<evidence type="ECO:0000256" key="4">
    <source>
        <dbReference type="ARBA" id="ARBA00022771"/>
    </source>
</evidence>
<keyword evidence="6 12" id="KW-0862">Zinc</keyword>
<comment type="caution">
    <text evidence="15">The sequence shown here is derived from an EMBL/GenBank/DDBJ whole genome shotgun (WGS) entry which is preliminary data.</text>
</comment>
<evidence type="ECO:0000256" key="12">
    <source>
        <dbReference type="RuleBase" id="RU367080"/>
    </source>
</evidence>
<evidence type="ECO:0000256" key="9">
    <source>
        <dbReference type="ARBA" id="ARBA00047761"/>
    </source>
</evidence>
<dbReference type="OrthoDB" id="2590500at2759"/>
<keyword evidence="8 12" id="KW-0539">Nucleus</keyword>
<dbReference type="InterPro" id="IPR038534">
    <property type="entry name" value="Rtr1/RPAP2_sf"/>
</dbReference>
<keyword evidence="7 12" id="KW-0904">Protein phosphatase</keyword>
<dbReference type="InterPro" id="IPR039693">
    <property type="entry name" value="Rtr1/RPAP2"/>
</dbReference>
<accession>A0A813M6F0</accession>
<evidence type="ECO:0000256" key="8">
    <source>
        <dbReference type="ARBA" id="ARBA00023242"/>
    </source>
</evidence>
<evidence type="ECO:0000256" key="13">
    <source>
        <dbReference type="SAM" id="MobiDB-lite"/>
    </source>
</evidence>
<dbReference type="GO" id="GO:0008270">
    <property type="term" value="F:zinc ion binding"/>
    <property type="evidence" value="ECO:0007669"/>
    <property type="project" value="UniProtKB-KW"/>
</dbReference>
<evidence type="ECO:0000256" key="7">
    <source>
        <dbReference type="ARBA" id="ARBA00022912"/>
    </source>
</evidence>
<feature type="domain" description="RTR1-type" evidence="14">
    <location>
        <begin position="34"/>
        <end position="117"/>
    </location>
</feature>
<comment type="catalytic activity">
    <reaction evidence="10 12">
        <text>O-phospho-L-threonyl-[protein] + H2O = L-threonyl-[protein] + phosphate</text>
        <dbReference type="Rhea" id="RHEA:47004"/>
        <dbReference type="Rhea" id="RHEA-COMP:11060"/>
        <dbReference type="Rhea" id="RHEA-COMP:11605"/>
        <dbReference type="ChEBI" id="CHEBI:15377"/>
        <dbReference type="ChEBI" id="CHEBI:30013"/>
        <dbReference type="ChEBI" id="CHEBI:43474"/>
        <dbReference type="ChEBI" id="CHEBI:61977"/>
        <dbReference type="EC" id="3.1.3.16"/>
    </reaction>
</comment>
<evidence type="ECO:0000256" key="2">
    <source>
        <dbReference type="ARBA" id="ARBA00005676"/>
    </source>
</evidence>
<dbReference type="GO" id="GO:0005634">
    <property type="term" value="C:nucleus"/>
    <property type="evidence" value="ECO:0007669"/>
    <property type="project" value="UniProtKB-SubCell"/>
</dbReference>
<dbReference type="EC" id="3.1.3.16" evidence="12"/>